<sequence length="89" mass="10723">MAREAIVSHHVSWRRSMNWITWLTWSWPQLNTLLSLCSLSCLPSLFLHVWIDHVYCLSHPICHILRRRVDLFTNAQTSSLYWWTALTQW</sequence>
<gene>
    <name evidence="1" type="ORF">VN97_g863</name>
</gene>
<evidence type="ECO:0000313" key="1">
    <source>
        <dbReference type="EMBL" id="KAJ9492379.1"/>
    </source>
</evidence>
<name>A0AAI9TTC9_PENTH</name>
<comment type="caution">
    <text evidence="1">The sequence shown here is derived from an EMBL/GenBank/DDBJ whole genome shotgun (WGS) entry which is preliminary data.</text>
</comment>
<accession>A0AAI9TTC9</accession>
<reference evidence="1" key="1">
    <citation type="submission" date="2015-06" db="EMBL/GenBank/DDBJ databases">
        <authorList>
            <person name="Nguyen H."/>
        </authorList>
    </citation>
    <scope>NUCLEOTIDE SEQUENCE</scope>
    <source>
        <strain evidence="1">DAOM 180753</strain>
    </source>
</reference>
<dbReference type="Proteomes" id="UP001227192">
    <property type="component" value="Unassembled WGS sequence"/>
</dbReference>
<keyword evidence="2" id="KW-1185">Reference proteome</keyword>
<evidence type="ECO:0000313" key="2">
    <source>
        <dbReference type="Proteomes" id="UP001227192"/>
    </source>
</evidence>
<dbReference type="EMBL" id="LACB01000013">
    <property type="protein sequence ID" value="KAJ9492379.1"/>
    <property type="molecule type" value="Genomic_DNA"/>
</dbReference>
<proteinExistence type="predicted"/>
<reference evidence="1" key="2">
    <citation type="journal article" date="2016" name="Fungal Biol.">
        <title>Ochratoxin A production by Penicillium thymicola.</title>
        <authorList>
            <person name="Nguyen H.D.T."/>
            <person name="McMullin D.R."/>
            <person name="Ponomareva E."/>
            <person name="Riley R."/>
            <person name="Pomraning K.R."/>
            <person name="Baker S.E."/>
            <person name="Seifert K.A."/>
        </authorList>
    </citation>
    <scope>NUCLEOTIDE SEQUENCE</scope>
    <source>
        <strain evidence="1">DAOM 180753</strain>
    </source>
</reference>
<organism evidence="1 2">
    <name type="scientific">Penicillium thymicola</name>
    <dbReference type="NCBI Taxonomy" id="293382"/>
    <lineage>
        <taxon>Eukaryota</taxon>
        <taxon>Fungi</taxon>
        <taxon>Dikarya</taxon>
        <taxon>Ascomycota</taxon>
        <taxon>Pezizomycotina</taxon>
        <taxon>Eurotiomycetes</taxon>
        <taxon>Eurotiomycetidae</taxon>
        <taxon>Eurotiales</taxon>
        <taxon>Aspergillaceae</taxon>
        <taxon>Penicillium</taxon>
    </lineage>
</organism>
<dbReference type="AlphaFoldDB" id="A0AAI9TTC9"/>
<protein>
    <submittedName>
        <fullName evidence="1">Uncharacterized protein</fullName>
    </submittedName>
</protein>